<feature type="chain" id="PRO_5046360192" evidence="2">
    <location>
        <begin position="21"/>
        <end position="164"/>
    </location>
</feature>
<sequence length="164" mass="16520">MRAVAIAVATSVLGAVPAFADELPQRKPGLWESKSTSAEGETSAKQCVGPGTDRAMVGGMAGAACSKMEVTKTATGYSVATECAIGQIKAVGNSVVTGDFQTSVRTEGTTKLTGVPGQAGEVERKLVVEARRVGDCGPGQKPGDIIMPDGKVISMPGAAGAPKQ</sequence>
<evidence type="ECO:0000256" key="2">
    <source>
        <dbReference type="SAM" id="SignalP"/>
    </source>
</evidence>
<keyword evidence="2" id="KW-0732">Signal</keyword>
<proteinExistence type="predicted"/>
<dbReference type="EMBL" id="JBHSLV010000008">
    <property type="protein sequence ID" value="MFC5392033.1"/>
    <property type="molecule type" value="Genomic_DNA"/>
</dbReference>
<protein>
    <submittedName>
        <fullName evidence="3">DUF3617 domain-containing protein</fullName>
    </submittedName>
</protein>
<feature type="compositionally biased region" description="Polar residues" evidence="1">
    <location>
        <begin position="33"/>
        <end position="45"/>
    </location>
</feature>
<comment type="caution">
    <text evidence="3">The sequence shown here is derived from an EMBL/GenBank/DDBJ whole genome shotgun (WGS) entry which is preliminary data.</text>
</comment>
<evidence type="ECO:0000313" key="3">
    <source>
        <dbReference type="EMBL" id="MFC5392033.1"/>
    </source>
</evidence>
<organism evidence="3 4">
    <name type="scientific">Bosea vestrisii</name>
    <dbReference type="NCBI Taxonomy" id="151416"/>
    <lineage>
        <taxon>Bacteria</taxon>
        <taxon>Pseudomonadati</taxon>
        <taxon>Pseudomonadota</taxon>
        <taxon>Alphaproteobacteria</taxon>
        <taxon>Hyphomicrobiales</taxon>
        <taxon>Boseaceae</taxon>
        <taxon>Bosea</taxon>
    </lineage>
</organism>
<dbReference type="InterPro" id="IPR022061">
    <property type="entry name" value="DUF3617"/>
</dbReference>
<dbReference type="Pfam" id="PF12276">
    <property type="entry name" value="DUF3617"/>
    <property type="match status" value="1"/>
</dbReference>
<gene>
    <name evidence="3" type="ORF">ACFPPC_05190</name>
</gene>
<keyword evidence="4" id="KW-1185">Reference proteome</keyword>
<dbReference type="Proteomes" id="UP001596104">
    <property type="component" value="Unassembled WGS sequence"/>
</dbReference>
<feature type="region of interest" description="Disordered" evidence="1">
    <location>
        <begin position="27"/>
        <end position="50"/>
    </location>
</feature>
<feature type="signal peptide" evidence="2">
    <location>
        <begin position="1"/>
        <end position="20"/>
    </location>
</feature>
<feature type="region of interest" description="Disordered" evidence="1">
    <location>
        <begin position="138"/>
        <end position="164"/>
    </location>
</feature>
<dbReference type="RefSeq" id="WP_377006768.1">
    <property type="nucleotide sequence ID" value="NZ_JBHSLV010000008.1"/>
</dbReference>
<name>A0ABW0H499_9HYPH</name>
<evidence type="ECO:0000313" key="4">
    <source>
        <dbReference type="Proteomes" id="UP001596104"/>
    </source>
</evidence>
<evidence type="ECO:0000256" key="1">
    <source>
        <dbReference type="SAM" id="MobiDB-lite"/>
    </source>
</evidence>
<accession>A0ABW0H499</accession>
<reference evidence="4" key="1">
    <citation type="journal article" date="2019" name="Int. J. Syst. Evol. Microbiol.">
        <title>The Global Catalogue of Microorganisms (GCM) 10K type strain sequencing project: providing services to taxonomists for standard genome sequencing and annotation.</title>
        <authorList>
            <consortium name="The Broad Institute Genomics Platform"/>
            <consortium name="The Broad Institute Genome Sequencing Center for Infectious Disease"/>
            <person name="Wu L."/>
            <person name="Ma J."/>
        </authorList>
    </citation>
    <scope>NUCLEOTIDE SEQUENCE [LARGE SCALE GENOMIC DNA]</scope>
    <source>
        <strain evidence="4">CGMCC 1.16326</strain>
    </source>
</reference>